<sequence>MALRPLSSKRARPQTSPTAAKFASGDENLQLLYFRDNQHDDQPRRKRATVSANLRFLEKMPPLRDYQRGRFGRRGGVDGGDGGGSLWMRALEESMDETSFVTREASTCAALVAPVPIPVPVDNRRLVPMPMSVPVAVLGGVQPPTFSRTADEDATRRRRLFALQAARGSGKDDEARPPTEGLCELSISRF</sequence>
<dbReference type="Proteomes" id="UP000476176">
    <property type="component" value="Unassembled WGS sequence"/>
</dbReference>
<evidence type="ECO:0000313" key="12">
    <source>
        <dbReference type="Proteomes" id="UP000429523"/>
    </source>
</evidence>
<evidence type="ECO:0000313" key="17">
    <source>
        <dbReference type="Proteomes" id="UP000441208"/>
    </source>
</evidence>
<evidence type="ECO:0000313" key="18">
    <source>
        <dbReference type="Proteomes" id="UP000460718"/>
    </source>
</evidence>
<dbReference type="Proteomes" id="UP000488956">
    <property type="component" value="Unassembled WGS sequence"/>
</dbReference>
<evidence type="ECO:0000313" key="11">
    <source>
        <dbReference type="EMBL" id="KAE9314521.1"/>
    </source>
</evidence>
<evidence type="ECO:0000313" key="10">
    <source>
        <dbReference type="EMBL" id="KAE9299585.1"/>
    </source>
</evidence>
<reference evidence="18 19" key="1">
    <citation type="submission" date="2018-09" db="EMBL/GenBank/DDBJ databases">
        <title>Genomic investigation of the strawberry pathogen Phytophthora fragariae indicates pathogenicity is determined by transcriptional variation in three key races.</title>
        <authorList>
            <person name="Adams T.M."/>
            <person name="Armitage A.D."/>
            <person name="Sobczyk M.K."/>
            <person name="Bates H.J."/>
            <person name="Dunwell J.M."/>
            <person name="Nellist C.F."/>
            <person name="Harrison R.J."/>
        </authorList>
    </citation>
    <scope>NUCLEOTIDE SEQUENCE [LARGE SCALE GENOMIC DNA]</scope>
    <source>
        <strain evidence="10 14">A4</strain>
        <strain evidence="9 15">BC-1</strain>
        <strain evidence="8 19">BC-23</strain>
        <strain evidence="7 13">NOV-27</strain>
        <strain evidence="6 16">NOV-5</strain>
        <strain evidence="4 17">NOV-71</strain>
        <strain evidence="11 20">NOV-77</strain>
        <strain evidence="2 12">NOV-9</strain>
        <strain evidence="5 21">ONT-3</strain>
        <strain evidence="3 18">SCRP245</strain>
    </source>
</reference>
<evidence type="ECO:0000313" key="13">
    <source>
        <dbReference type="Proteomes" id="UP000433483"/>
    </source>
</evidence>
<dbReference type="EMBL" id="QXGB01001010">
    <property type="protein sequence ID" value="KAE9199042.1"/>
    <property type="molecule type" value="Genomic_DNA"/>
</dbReference>
<evidence type="ECO:0000313" key="7">
    <source>
        <dbReference type="EMBL" id="KAE9199042.1"/>
    </source>
</evidence>
<evidence type="ECO:0000313" key="3">
    <source>
        <dbReference type="EMBL" id="KAE8989142.1"/>
    </source>
</evidence>
<dbReference type="Proteomes" id="UP000460718">
    <property type="component" value="Unassembled WGS sequence"/>
</dbReference>
<dbReference type="Proteomes" id="UP000433483">
    <property type="component" value="Unassembled WGS sequence"/>
</dbReference>
<name>A0A6A3J4E2_9STRA</name>
<dbReference type="Proteomes" id="UP000440732">
    <property type="component" value="Unassembled WGS sequence"/>
</dbReference>
<dbReference type="Proteomes" id="UP000441208">
    <property type="component" value="Unassembled WGS sequence"/>
</dbReference>
<dbReference type="EMBL" id="QXGC01000984">
    <property type="protein sequence ID" value="KAE9214530.1"/>
    <property type="molecule type" value="Genomic_DNA"/>
</dbReference>
<dbReference type="Proteomes" id="UP000429523">
    <property type="component" value="Unassembled WGS sequence"/>
</dbReference>
<evidence type="ECO:0000313" key="20">
    <source>
        <dbReference type="Proteomes" id="UP000486351"/>
    </source>
</evidence>
<evidence type="ECO:0000313" key="9">
    <source>
        <dbReference type="EMBL" id="KAE9216290.1"/>
    </source>
</evidence>
<gene>
    <name evidence="10" type="ORF">PF001_g15372</name>
    <name evidence="9" type="ORF">PF002_g17121</name>
    <name evidence="8" type="ORF">PF004_g15020</name>
    <name evidence="7" type="ORF">PF005_g15899</name>
    <name evidence="6" type="ORF">PF006_g15026</name>
    <name evidence="4" type="ORF">PF007_g16246</name>
    <name evidence="11" type="ORF">PF008_g19472</name>
    <name evidence="2" type="ORF">PF009_g16901</name>
    <name evidence="5" type="ORF">PF010_g15475</name>
    <name evidence="3" type="ORF">PF011_g18893</name>
</gene>
<dbReference type="EMBL" id="QXGE01000997">
    <property type="protein sequence ID" value="KAE9299585.1"/>
    <property type="molecule type" value="Genomic_DNA"/>
</dbReference>
<dbReference type="EMBL" id="QXFY01001567">
    <property type="protein sequence ID" value="KAE9314521.1"/>
    <property type="molecule type" value="Genomic_DNA"/>
</dbReference>
<dbReference type="EMBL" id="QXFX01001012">
    <property type="protein sequence ID" value="KAE9098659.1"/>
    <property type="molecule type" value="Genomic_DNA"/>
</dbReference>
<feature type="region of interest" description="Disordered" evidence="1">
    <location>
        <begin position="1"/>
        <end position="24"/>
    </location>
</feature>
<dbReference type="AlphaFoldDB" id="A0A6A3J4E2"/>
<protein>
    <submittedName>
        <fullName evidence="3">Uncharacterized protein</fullName>
    </submittedName>
</protein>
<dbReference type="Proteomes" id="UP000486351">
    <property type="component" value="Unassembled WGS sequence"/>
</dbReference>
<dbReference type="Proteomes" id="UP000437068">
    <property type="component" value="Unassembled WGS sequence"/>
</dbReference>
<evidence type="ECO:0000313" key="19">
    <source>
        <dbReference type="Proteomes" id="UP000476176"/>
    </source>
</evidence>
<evidence type="ECO:0000313" key="16">
    <source>
        <dbReference type="Proteomes" id="UP000440732"/>
    </source>
</evidence>
<dbReference type="Proteomes" id="UP000440367">
    <property type="component" value="Unassembled WGS sequence"/>
</dbReference>
<evidence type="ECO:0000313" key="15">
    <source>
        <dbReference type="Proteomes" id="UP000440367"/>
    </source>
</evidence>
<evidence type="ECO:0000313" key="2">
    <source>
        <dbReference type="EMBL" id="KAE8933083.1"/>
    </source>
</evidence>
<evidence type="ECO:0000256" key="1">
    <source>
        <dbReference type="SAM" id="MobiDB-lite"/>
    </source>
</evidence>
<evidence type="ECO:0000313" key="14">
    <source>
        <dbReference type="Proteomes" id="UP000437068"/>
    </source>
</evidence>
<evidence type="ECO:0000313" key="4">
    <source>
        <dbReference type="EMBL" id="KAE9098487.1"/>
    </source>
</evidence>
<dbReference type="EMBL" id="QXFZ01001036">
    <property type="protein sequence ID" value="KAE9098487.1"/>
    <property type="molecule type" value="Genomic_DNA"/>
</dbReference>
<accession>A0A6A3J4E2</accession>
<dbReference type="EMBL" id="QXFW01001549">
    <property type="protein sequence ID" value="KAE8989142.1"/>
    <property type="molecule type" value="Genomic_DNA"/>
</dbReference>
<dbReference type="EMBL" id="QXGA01000973">
    <property type="protein sequence ID" value="KAE9133455.1"/>
    <property type="molecule type" value="Genomic_DNA"/>
</dbReference>
<organism evidence="3 18">
    <name type="scientific">Phytophthora fragariae</name>
    <dbReference type="NCBI Taxonomy" id="53985"/>
    <lineage>
        <taxon>Eukaryota</taxon>
        <taxon>Sar</taxon>
        <taxon>Stramenopiles</taxon>
        <taxon>Oomycota</taxon>
        <taxon>Peronosporomycetes</taxon>
        <taxon>Peronosporales</taxon>
        <taxon>Peronosporaceae</taxon>
        <taxon>Phytophthora</taxon>
    </lineage>
</organism>
<dbReference type="EMBL" id="QXGD01001049">
    <property type="protein sequence ID" value="KAE9216290.1"/>
    <property type="molecule type" value="Genomic_DNA"/>
</dbReference>
<dbReference type="EMBL" id="QXGF01001049">
    <property type="protein sequence ID" value="KAE8933083.1"/>
    <property type="molecule type" value="Genomic_DNA"/>
</dbReference>
<comment type="caution">
    <text evidence="3">The sequence shown here is derived from an EMBL/GenBank/DDBJ whole genome shotgun (WGS) entry which is preliminary data.</text>
</comment>
<proteinExistence type="predicted"/>
<dbReference type="OrthoDB" id="111136at2759"/>
<evidence type="ECO:0000313" key="6">
    <source>
        <dbReference type="EMBL" id="KAE9133455.1"/>
    </source>
</evidence>
<evidence type="ECO:0000313" key="21">
    <source>
        <dbReference type="Proteomes" id="UP000488956"/>
    </source>
</evidence>
<evidence type="ECO:0000313" key="8">
    <source>
        <dbReference type="EMBL" id="KAE9214530.1"/>
    </source>
</evidence>
<keyword evidence="13" id="KW-1185">Reference proteome</keyword>
<evidence type="ECO:0000313" key="5">
    <source>
        <dbReference type="EMBL" id="KAE9098659.1"/>
    </source>
</evidence>